<dbReference type="AlphaFoldDB" id="A0A2K1K8D1"/>
<evidence type="ECO:0000313" key="5">
    <source>
        <dbReference type="EMBL" id="PNR50037.1"/>
    </source>
</evidence>
<dbReference type="PANTHER" id="PTHR33427:SF2">
    <property type="entry name" value="TRICHOHYALIN"/>
    <property type="match status" value="1"/>
</dbReference>
<feature type="domain" description="Myb-like" evidence="3">
    <location>
        <begin position="267"/>
        <end position="321"/>
    </location>
</feature>
<feature type="region of interest" description="Disordered" evidence="2">
    <location>
        <begin position="1096"/>
        <end position="1117"/>
    </location>
</feature>
<feature type="compositionally biased region" description="Basic and acidic residues" evidence="2">
    <location>
        <begin position="1099"/>
        <end position="1117"/>
    </location>
</feature>
<dbReference type="SMART" id="SM00717">
    <property type="entry name" value="SANT"/>
    <property type="match status" value="1"/>
</dbReference>
<dbReference type="Gene3D" id="1.10.10.60">
    <property type="entry name" value="Homeodomain-like"/>
    <property type="match status" value="1"/>
</dbReference>
<dbReference type="FunCoup" id="A0A2K1K8D1">
    <property type="interactions" value="385"/>
</dbReference>
<feature type="compositionally biased region" description="Polar residues" evidence="2">
    <location>
        <begin position="327"/>
        <end position="344"/>
    </location>
</feature>
<gene>
    <name evidence="6" type="primary">LOC112286160</name>
    <name evidence="5" type="ORF">PHYPA_011934</name>
</gene>
<dbReference type="EnsemblPlants" id="Pp3c8_22450V3.3">
    <property type="protein sequence ID" value="Pp3c8_22450V3.3"/>
    <property type="gene ID" value="Pp3c8_22450"/>
</dbReference>
<feature type="region of interest" description="Disordered" evidence="2">
    <location>
        <begin position="628"/>
        <end position="654"/>
    </location>
</feature>
<dbReference type="PANTHER" id="PTHR33427">
    <property type="entry name" value="HNH ENDONUCLEASE"/>
    <property type="match status" value="1"/>
</dbReference>
<dbReference type="Proteomes" id="UP000006727">
    <property type="component" value="Chromosome 8"/>
</dbReference>
<feature type="domain" description="HTH myb-type" evidence="4">
    <location>
        <begin position="272"/>
        <end position="325"/>
    </location>
</feature>
<feature type="compositionally biased region" description="Acidic residues" evidence="2">
    <location>
        <begin position="1050"/>
        <end position="1059"/>
    </location>
</feature>
<sequence>MLSQLGCADEDNDVDPQLGYPPAYPKLCRHAHASGLPMPYTEGPPQRFLPYCPETEDFKVWDKVFPVVAGREKGLPDTRKFAEELWQQLEHLGNAGFDPAKFRVDPYGNVVHWNADPSSPLAWDVDLWFPYPRGGRTKLPNLRIVQWQACLRKRNRLEFLVPWWDLQHGCSINQFLSAFAAKNADFRKRSFALFFARGEDESVAREHVGECRPWPQQFREKKALCGLAAAALVNAPKKHNAEGLTGASTPEALTISDIPLSPQGAASETPSKRHWSVDEEVAVKRGVSKFGAGSWKEIKEGDPTLANRSPVQIKEKFQMMRGVSRRNGVSSTGHGKSDLSGRQSAATTALQKELRVKIMREEERREREEELVQLEETVVKLKVENEKERLKALELESLLKKHKHRVEKQRKLAESQSSYRLCLERVLRDTMHQTMAYKEQARLTQEACNVLTSRLDSQKIACEAMESDLLQVHAQQEILEAAAGGIDDRTTLLLKKPVTKGRDIVDVSSCVCLRAIDEEDDEEEEKLIMTANKLSESDTEDEGEEELNLRREHQHAAVGKSLVKHAIKVAIQVDDMKEEVDSCSWDLVPVEAKSPCPTVTSAYSMQSRMEVRGSGDIAIIPNLQYEADSESLETESDSDFADDELSPAGHDSKDACTDDAVLVNELSQFHEGPTSELRDFCSRNSKAGESDIGVIDFAFEHSQDPSSEPALDTSIPSAGESKSDSKQEVQKDVIMVQTPSSNGHAAHESIDASPLFRQEYLDELLKQIRFQIPTTEVTGDGPLHVSEGHLDELLEKVLTTHLNNIRRNDASKQHQSCDVDDEKLREIGKSNLDKWLQVLLFKDTESAGTSPGRETPDQTSSTTLSSISVAAMRESLDRARHQECVSRDDENGERPKSLWTTLVRKLSVKHHSEHESVFKRNENFGVEQQNSPRISQHGADLSDAMKSPQRQSPNDLATEQISSNGSILVESMRFDASEIGTLMGWPGGIQLPGITSNYHSKVNAIDSIPLNSDPSAIWKTERRVEDGVPVHALDYVYSSERRHYPRSLSDVDEASETESADNSNKSPNTAVTENHDISRSKKSVSVKVAGFVGWKKASKKSEAPKPSHDEHVLSTME</sequence>
<feature type="region of interest" description="Disordered" evidence="2">
    <location>
        <begin position="702"/>
        <end position="729"/>
    </location>
</feature>
<reference evidence="6" key="3">
    <citation type="submission" date="2020-12" db="UniProtKB">
        <authorList>
            <consortium name="EnsemblPlants"/>
        </authorList>
    </citation>
    <scope>IDENTIFICATION</scope>
</reference>
<feature type="region of interest" description="Disordered" evidence="2">
    <location>
        <begin position="913"/>
        <end position="958"/>
    </location>
</feature>
<evidence type="ECO:0000313" key="7">
    <source>
        <dbReference type="Proteomes" id="UP000006727"/>
    </source>
</evidence>
<dbReference type="PROSITE" id="PS51294">
    <property type="entry name" value="HTH_MYB"/>
    <property type="match status" value="1"/>
</dbReference>
<dbReference type="InterPro" id="IPR001005">
    <property type="entry name" value="SANT/Myb"/>
</dbReference>
<dbReference type="Pfam" id="PF00249">
    <property type="entry name" value="Myb_DNA-binding"/>
    <property type="match status" value="1"/>
</dbReference>
<reference evidence="5 7" key="2">
    <citation type="journal article" date="2018" name="Plant J.">
        <title>The Physcomitrella patens chromosome-scale assembly reveals moss genome structure and evolution.</title>
        <authorList>
            <person name="Lang D."/>
            <person name="Ullrich K.K."/>
            <person name="Murat F."/>
            <person name="Fuchs J."/>
            <person name="Jenkins J."/>
            <person name="Haas F.B."/>
            <person name="Piednoel M."/>
            <person name="Gundlach H."/>
            <person name="Van Bel M."/>
            <person name="Meyberg R."/>
            <person name="Vives C."/>
            <person name="Morata J."/>
            <person name="Symeonidi A."/>
            <person name="Hiss M."/>
            <person name="Muchero W."/>
            <person name="Kamisugi Y."/>
            <person name="Saleh O."/>
            <person name="Blanc G."/>
            <person name="Decker E.L."/>
            <person name="van Gessel N."/>
            <person name="Grimwood J."/>
            <person name="Hayes R.D."/>
            <person name="Graham S.W."/>
            <person name="Gunter L.E."/>
            <person name="McDaniel S.F."/>
            <person name="Hoernstein S.N.W."/>
            <person name="Larsson A."/>
            <person name="Li F.W."/>
            <person name="Perroud P.F."/>
            <person name="Phillips J."/>
            <person name="Ranjan P."/>
            <person name="Rokshar D.S."/>
            <person name="Rothfels C.J."/>
            <person name="Schneider L."/>
            <person name="Shu S."/>
            <person name="Stevenson D.W."/>
            <person name="Thummler F."/>
            <person name="Tillich M."/>
            <person name="Villarreal Aguilar J.C."/>
            <person name="Widiez T."/>
            <person name="Wong G.K."/>
            <person name="Wymore A."/>
            <person name="Zhang Y."/>
            <person name="Zimmer A.D."/>
            <person name="Quatrano R.S."/>
            <person name="Mayer K.F.X."/>
            <person name="Goodstein D."/>
            <person name="Casacuberta J.M."/>
            <person name="Vandepoele K."/>
            <person name="Reski R."/>
            <person name="Cuming A.C."/>
            <person name="Tuskan G.A."/>
            <person name="Maumus F."/>
            <person name="Salse J."/>
            <person name="Schmutz J."/>
            <person name="Rensing S.A."/>
        </authorList>
    </citation>
    <scope>NUCLEOTIDE SEQUENCE [LARGE SCALE GENOMIC DNA]</scope>
    <source>
        <strain evidence="6 7">cv. Gransden 2004</strain>
    </source>
</reference>
<protein>
    <submittedName>
        <fullName evidence="5 6">Uncharacterized protein</fullName>
    </submittedName>
</protein>
<dbReference type="GeneID" id="112286160"/>
<evidence type="ECO:0000256" key="2">
    <source>
        <dbReference type="SAM" id="MobiDB-lite"/>
    </source>
</evidence>
<dbReference type="CDD" id="cd11660">
    <property type="entry name" value="SANT_TRF"/>
    <property type="match status" value="1"/>
</dbReference>
<keyword evidence="7" id="KW-1185">Reference proteome</keyword>
<accession>A0A2K1K8D1</accession>
<evidence type="ECO:0000259" key="4">
    <source>
        <dbReference type="PROSITE" id="PS51294"/>
    </source>
</evidence>
<feature type="compositionally biased region" description="Acidic residues" evidence="2">
    <location>
        <begin position="628"/>
        <end position="645"/>
    </location>
</feature>
<reference evidence="5 7" key="1">
    <citation type="journal article" date="2008" name="Science">
        <title>The Physcomitrella genome reveals evolutionary insights into the conquest of land by plants.</title>
        <authorList>
            <person name="Rensing S."/>
            <person name="Lang D."/>
            <person name="Zimmer A."/>
            <person name="Terry A."/>
            <person name="Salamov A."/>
            <person name="Shapiro H."/>
            <person name="Nishiyama T."/>
            <person name="Perroud P.-F."/>
            <person name="Lindquist E."/>
            <person name="Kamisugi Y."/>
            <person name="Tanahashi T."/>
            <person name="Sakakibara K."/>
            <person name="Fujita T."/>
            <person name="Oishi K."/>
            <person name="Shin-I T."/>
            <person name="Kuroki Y."/>
            <person name="Toyoda A."/>
            <person name="Suzuki Y."/>
            <person name="Hashimoto A."/>
            <person name="Yamaguchi K."/>
            <person name="Sugano A."/>
            <person name="Kohara Y."/>
            <person name="Fujiyama A."/>
            <person name="Anterola A."/>
            <person name="Aoki S."/>
            <person name="Ashton N."/>
            <person name="Barbazuk W.B."/>
            <person name="Barker E."/>
            <person name="Bennetzen J."/>
            <person name="Bezanilla M."/>
            <person name="Blankenship R."/>
            <person name="Cho S.H."/>
            <person name="Dutcher S."/>
            <person name="Estelle M."/>
            <person name="Fawcett J.A."/>
            <person name="Gundlach H."/>
            <person name="Hanada K."/>
            <person name="Heyl A."/>
            <person name="Hicks K.A."/>
            <person name="Hugh J."/>
            <person name="Lohr M."/>
            <person name="Mayer K."/>
            <person name="Melkozernov A."/>
            <person name="Murata T."/>
            <person name="Nelson D."/>
            <person name="Pils B."/>
            <person name="Prigge M."/>
            <person name="Reiss B."/>
            <person name="Renner T."/>
            <person name="Rombauts S."/>
            <person name="Rushton P."/>
            <person name="Sanderfoot A."/>
            <person name="Schween G."/>
            <person name="Shiu S.-H."/>
            <person name="Stueber K."/>
            <person name="Theodoulou F.L."/>
            <person name="Tu H."/>
            <person name="Van de Peer Y."/>
            <person name="Verrier P.J."/>
            <person name="Waters E."/>
            <person name="Wood A."/>
            <person name="Yang L."/>
            <person name="Cove D."/>
            <person name="Cuming A."/>
            <person name="Hasebe M."/>
            <person name="Lucas S."/>
            <person name="Mishler D.B."/>
            <person name="Reski R."/>
            <person name="Grigoriev I."/>
            <person name="Quatrano R.S."/>
            <person name="Boore J.L."/>
        </authorList>
    </citation>
    <scope>NUCLEOTIDE SEQUENCE [LARGE SCALE GENOMIC DNA]</scope>
    <source>
        <strain evidence="6 7">cv. Gransden 2004</strain>
    </source>
</reference>
<dbReference type="InterPro" id="IPR009057">
    <property type="entry name" value="Homeodomain-like_sf"/>
</dbReference>
<evidence type="ECO:0000256" key="1">
    <source>
        <dbReference type="SAM" id="Coils"/>
    </source>
</evidence>
<feature type="region of interest" description="Disordered" evidence="2">
    <location>
        <begin position="1044"/>
        <end position="1084"/>
    </location>
</feature>
<dbReference type="RefSeq" id="XP_024383573.1">
    <property type="nucleotide sequence ID" value="XM_024527805.2"/>
</dbReference>
<dbReference type="SUPFAM" id="SSF46689">
    <property type="entry name" value="Homeodomain-like"/>
    <property type="match status" value="1"/>
</dbReference>
<proteinExistence type="predicted"/>
<dbReference type="Gramene" id="Pp3c8_22450V3.3">
    <property type="protein sequence ID" value="Pp3c8_22450V3.3"/>
    <property type="gene ID" value="Pp3c8_22450"/>
</dbReference>
<dbReference type="InterPro" id="IPR017930">
    <property type="entry name" value="Myb_dom"/>
</dbReference>
<feature type="compositionally biased region" description="Polar residues" evidence="2">
    <location>
        <begin position="948"/>
        <end position="958"/>
    </location>
</feature>
<feature type="compositionally biased region" description="Polar residues" evidence="2">
    <location>
        <begin position="1060"/>
        <end position="1072"/>
    </location>
</feature>
<keyword evidence="1" id="KW-0175">Coiled coil</keyword>
<organism evidence="5">
    <name type="scientific">Physcomitrium patens</name>
    <name type="common">Spreading-leaved earth moss</name>
    <name type="synonym">Physcomitrella patens</name>
    <dbReference type="NCBI Taxonomy" id="3218"/>
    <lineage>
        <taxon>Eukaryota</taxon>
        <taxon>Viridiplantae</taxon>
        <taxon>Streptophyta</taxon>
        <taxon>Embryophyta</taxon>
        <taxon>Bryophyta</taxon>
        <taxon>Bryophytina</taxon>
        <taxon>Bryopsida</taxon>
        <taxon>Funariidae</taxon>
        <taxon>Funariales</taxon>
        <taxon>Funariaceae</taxon>
        <taxon>Physcomitrium</taxon>
    </lineage>
</organism>
<dbReference type="Gramene" id="Pp3c8_22450V3.1">
    <property type="protein sequence ID" value="Pp3c8_22450V3.1"/>
    <property type="gene ID" value="Pp3c8_22450"/>
</dbReference>
<dbReference type="EnsemblPlants" id="Pp3c8_22450V3.1">
    <property type="protein sequence ID" value="Pp3c8_22450V3.1"/>
    <property type="gene ID" value="Pp3c8_22450"/>
</dbReference>
<evidence type="ECO:0000313" key="6">
    <source>
        <dbReference type="EnsemblPlants" id="Pp3c8_22450V3.1"/>
    </source>
</evidence>
<feature type="coiled-coil region" evidence="1">
    <location>
        <begin position="351"/>
        <end position="391"/>
    </location>
</feature>
<feature type="region of interest" description="Disordered" evidence="2">
    <location>
        <begin position="321"/>
        <end position="344"/>
    </location>
</feature>
<evidence type="ECO:0000259" key="3">
    <source>
        <dbReference type="PROSITE" id="PS50090"/>
    </source>
</evidence>
<dbReference type="OrthoDB" id="608866at2759"/>
<dbReference type="PROSITE" id="PS50090">
    <property type="entry name" value="MYB_LIKE"/>
    <property type="match status" value="1"/>
</dbReference>
<dbReference type="EMBL" id="ABEU02000008">
    <property type="protein sequence ID" value="PNR50037.1"/>
    <property type="molecule type" value="Genomic_DNA"/>
</dbReference>
<dbReference type="KEGG" id="ppp:112286160"/>
<feature type="compositionally biased region" description="Basic and acidic residues" evidence="2">
    <location>
        <begin position="913"/>
        <end position="922"/>
    </location>
</feature>
<name>A0A2K1K8D1_PHYPA</name>